<keyword evidence="4" id="KW-1185">Reference proteome</keyword>
<feature type="domain" description="F5/8 type C" evidence="2">
    <location>
        <begin position="24"/>
        <end position="167"/>
    </location>
</feature>
<protein>
    <recommendedName>
        <fullName evidence="2">F5/8 type C domain-containing protein</fullName>
    </recommendedName>
</protein>
<dbReference type="EMBL" id="BSPQ01000004">
    <property type="protein sequence ID" value="GLS90479.1"/>
    <property type="molecule type" value="Genomic_DNA"/>
</dbReference>
<organism evidence="3 4">
    <name type="scientific">Psychromonas marina</name>
    <dbReference type="NCBI Taxonomy" id="88364"/>
    <lineage>
        <taxon>Bacteria</taxon>
        <taxon>Pseudomonadati</taxon>
        <taxon>Pseudomonadota</taxon>
        <taxon>Gammaproteobacteria</taxon>
        <taxon>Alteromonadales</taxon>
        <taxon>Psychromonadaceae</taxon>
        <taxon>Psychromonas</taxon>
    </lineage>
</organism>
<sequence>MRNGKLSLFLTTSIAMALGGCATTDEPARIINEAGTEAYLIPVKVDASSHDGNGPDRLIDGDIKTRWSASGPGETATLDYGKVAEFDAIRASFSKGDQRASYFDIEVSEDGKTWTKVLADVTSSGKTNTIERFPLKAPVQARYVKYVGKGNSSNTWNSVTELSAVNCKVNTCSALEFITSDTLKAIAAAAPTVELERNDSVGTSLNNWKLTVPVTNESLYGKNAKGAEAYYALQGAKATSAAEILPRNCSLDGSSLSEEIKSPYFSVDKAGWHFRVPLEGGSTTPNSTYIRSEFRELANDWKACEPTPMANWSYGGTHTLAATVQLNEWPEKPRDKKKIDDKTGELKVVAPKVVLGQIHAKNSHAATVKLLWEGEKKPVRVILNKTTTKSPFSVKLGKIADPTKPWVYIIKMTDDGIELSAGGVTKKLKFGKELDDAWKDETFYFKAGLYPQVNKAGGGAFDATFKKIHVSHIDTAPEIAFLPVPCDSMKCVTNKPLVSPEIPDVPQPGNKPYQNIDLTSWYLSIATDADGNGKADNIQEWDLQQGYEHPELFYTADDGGVTIRSYIKGTRTSTNTKYTRTEMREMLRKGDKSHATKGVNKNNWVFGSAPEADKIAAGGVDGTLDVTMKVDHTTSTGVVHQVGRFIIGQIHDQDDEPIRLYYRKLPNRDTGTVYFAHENTLKGSDDYYDLVGGLDGIVEDGIALGEVFSYQIKVVGNTMTVTLSREGKDDAVQVVDMSKSGYDVGGKYMYFKWGAYNQNNSGNPDDFVQATFYKVNATHD</sequence>
<evidence type="ECO:0000259" key="2">
    <source>
        <dbReference type="PROSITE" id="PS50022"/>
    </source>
</evidence>
<dbReference type="SUPFAM" id="SSF49785">
    <property type="entry name" value="Galactose-binding domain-like"/>
    <property type="match status" value="1"/>
</dbReference>
<reference evidence="4" key="1">
    <citation type="journal article" date="2019" name="Int. J. Syst. Evol. Microbiol.">
        <title>The Global Catalogue of Microorganisms (GCM) 10K type strain sequencing project: providing services to taxonomists for standard genome sequencing and annotation.</title>
        <authorList>
            <consortium name="The Broad Institute Genomics Platform"/>
            <consortium name="The Broad Institute Genome Sequencing Center for Infectious Disease"/>
            <person name="Wu L."/>
            <person name="Ma J."/>
        </authorList>
    </citation>
    <scope>NUCLEOTIDE SEQUENCE [LARGE SCALE GENOMIC DNA]</scope>
    <source>
        <strain evidence="4">NBRC 103166</strain>
    </source>
</reference>
<dbReference type="InterPro" id="IPR013320">
    <property type="entry name" value="ConA-like_dom_sf"/>
</dbReference>
<dbReference type="Gene3D" id="2.60.120.260">
    <property type="entry name" value="Galactose-binding domain-like"/>
    <property type="match status" value="1"/>
</dbReference>
<accession>A0ABQ6DZ96</accession>
<comment type="caution">
    <text evidence="3">The sequence shown here is derived from an EMBL/GenBank/DDBJ whole genome shotgun (WGS) entry which is preliminary data.</text>
</comment>
<feature type="signal peptide" evidence="1">
    <location>
        <begin position="1"/>
        <end position="17"/>
    </location>
</feature>
<name>A0ABQ6DZ96_9GAMM</name>
<dbReference type="Pfam" id="PF08787">
    <property type="entry name" value="Alginate_lyase2"/>
    <property type="match status" value="2"/>
</dbReference>
<dbReference type="InterPro" id="IPR000421">
    <property type="entry name" value="FA58C"/>
</dbReference>
<dbReference type="Pfam" id="PF00754">
    <property type="entry name" value="F5_F8_type_C"/>
    <property type="match status" value="1"/>
</dbReference>
<dbReference type="Gene3D" id="2.60.120.200">
    <property type="match status" value="2"/>
</dbReference>
<evidence type="ECO:0000313" key="3">
    <source>
        <dbReference type="EMBL" id="GLS90479.1"/>
    </source>
</evidence>
<evidence type="ECO:0000256" key="1">
    <source>
        <dbReference type="SAM" id="SignalP"/>
    </source>
</evidence>
<keyword evidence="1" id="KW-0732">Signal</keyword>
<dbReference type="SUPFAM" id="SSF49899">
    <property type="entry name" value="Concanavalin A-like lectins/glucanases"/>
    <property type="match status" value="2"/>
</dbReference>
<dbReference type="PROSITE" id="PS51257">
    <property type="entry name" value="PROKAR_LIPOPROTEIN"/>
    <property type="match status" value="1"/>
</dbReference>
<dbReference type="PROSITE" id="PS50022">
    <property type="entry name" value="FA58C_3"/>
    <property type="match status" value="1"/>
</dbReference>
<evidence type="ECO:0000313" key="4">
    <source>
        <dbReference type="Proteomes" id="UP001157353"/>
    </source>
</evidence>
<dbReference type="InterPro" id="IPR014895">
    <property type="entry name" value="Alginate_lyase_2"/>
</dbReference>
<gene>
    <name evidence="3" type="ORF">GCM10007916_15460</name>
</gene>
<dbReference type="InterPro" id="IPR008979">
    <property type="entry name" value="Galactose-bd-like_sf"/>
</dbReference>
<proteinExistence type="predicted"/>
<feature type="chain" id="PRO_5045047413" description="F5/8 type C domain-containing protein" evidence="1">
    <location>
        <begin position="18"/>
        <end position="780"/>
    </location>
</feature>
<dbReference type="RefSeq" id="WP_284203607.1">
    <property type="nucleotide sequence ID" value="NZ_BSPQ01000004.1"/>
</dbReference>
<dbReference type="Proteomes" id="UP001157353">
    <property type="component" value="Unassembled WGS sequence"/>
</dbReference>